<keyword evidence="13" id="KW-1185">Reference proteome</keyword>
<dbReference type="GO" id="GO:0071972">
    <property type="term" value="F:peptidoglycan L,D-transpeptidase activity"/>
    <property type="evidence" value="ECO:0007669"/>
    <property type="project" value="TreeGrafter"/>
</dbReference>
<dbReference type="Pfam" id="PF03734">
    <property type="entry name" value="YkuD"/>
    <property type="match status" value="1"/>
</dbReference>
<feature type="active site" description="Nucleophile" evidence="8">
    <location>
        <position position="426"/>
    </location>
</feature>
<keyword evidence="6 8" id="KW-0961">Cell wall biogenesis/degradation</keyword>
<feature type="region of interest" description="Disordered" evidence="9">
    <location>
        <begin position="39"/>
        <end position="100"/>
    </location>
</feature>
<dbReference type="RefSeq" id="WP_157012781.1">
    <property type="nucleotide sequence ID" value="NZ_WPOO01000014.1"/>
</dbReference>
<dbReference type="Pfam" id="PF19127">
    <property type="entry name" value="Choline_bind_3"/>
    <property type="match status" value="2"/>
</dbReference>
<dbReference type="InterPro" id="IPR005490">
    <property type="entry name" value="LD_TPept_cat_dom"/>
</dbReference>
<feature type="repeat" description="Cell wall-binding" evidence="7">
    <location>
        <begin position="225"/>
        <end position="244"/>
    </location>
</feature>
<keyword evidence="2" id="KW-0808">Transferase</keyword>
<dbReference type="CDD" id="cd16913">
    <property type="entry name" value="YkuD_like"/>
    <property type="match status" value="1"/>
</dbReference>
<dbReference type="Proteomes" id="UP000488839">
    <property type="component" value="Unassembled WGS sequence"/>
</dbReference>
<organism evidence="12 13">
    <name type="scientific">Adlercreutzia rubneri</name>
    <dbReference type="NCBI Taxonomy" id="2916441"/>
    <lineage>
        <taxon>Bacteria</taxon>
        <taxon>Bacillati</taxon>
        <taxon>Actinomycetota</taxon>
        <taxon>Coriobacteriia</taxon>
        <taxon>Eggerthellales</taxon>
        <taxon>Eggerthellaceae</taxon>
        <taxon>Adlercreutzia</taxon>
    </lineage>
</organism>
<evidence type="ECO:0000256" key="8">
    <source>
        <dbReference type="PROSITE-ProRule" id="PRU01373"/>
    </source>
</evidence>
<dbReference type="AlphaFoldDB" id="A0A7K1T6H1"/>
<feature type="repeat" description="Cell wall-binding" evidence="7">
    <location>
        <begin position="266"/>
        <end position="285"/>
    </location>
</feature>
<dbReference type="Pfam" id="PF01473">
    <property type="entry name" value="Choline_bind_1"/>
    <property type="match status" value="2"/>
</dbReference>
<evidence type="ECO:0000256" key="9">
    <source>
        <dbReference type="SAM" id="MobiDB-lite"/>
    </source>
</evidence>
<feature type="compositionally biased region" description="Polar residues" evidence="9">
    <location>
        <begin position="41"/>
        <end position="61"/>
    </location>
</feature>
<dbReference type="PROSITE" id="PS52029">
    <property type="entry name" value="LD_TPASE"/>
    <property type="match status" value="1"/>
</dbReference>
<dbReference type="GO" id="GO:0008360">
    <property type="term" value="P:regulation of cell shape"/>
    <property type="evidence" value="ECO:0007669"/>
    <property type="project" value="UniProtKB-UniRule"/>
</dbReference>
<proteinExistence type="predicted"/>
<gene>
    <name evidence="12" type="ORF">GO707_08375</name>
</gene>
<dbReference type="GO" id="GO:0005576">
    <property type="term" value="C:extracellular region"/>
    <property type="evidence" value="ECO:0007669"/>
    <property type="project" value="TreeGrafter"/>
</dbReference>
<dbReference type="SUPFAM" id="SSF69360">
    <property type="entry name" value="Cell wall binding repeat"/>
    <property type="match status" value="1"/>
</dbReference>
<comment type="pathway">
    <text evidence="1 8">Cell wall biogenesis; peptidoglycan biosynthesis.</text>
</comment>
<feature type="active site" description="Proton donor/acceptor" evidence="8">
    <location>
        <position position="400"/>
    </location>
</feature>
<dbReference type="InterPro" id="IPR018337">
    <property type="entry name" value="Cell_wall/Cho-bd_repeat"/>
</dbReference>
<keyword evidence="3" id="KW-0677">Repeat</keyword>
<keyword evidence="5 8" id="KW-0573">Peptidoglycan synthesis</keyword>
<dbReference type="GO" id="GO:0018104">
    <property type="term" value="P:peptidoglycan-protein cross-linking"/>
    <property type="evidence" value="ECO:0007669"/>
    <property type="project" value="TreeGrafter"/>
</dbReference>
<sequence>MSSIHFLKPASAFGLAALLAFGGIPASALAAAQYAWADETAPQTASANTGAENSADNDTSGDSPSTDTPQIPDPTPSPEPEPEPEPEPTPEPPKPALPALKTGWNKLGNAWYWGKSDGTPKTGWLKTGGQWYWLNPDDNGRMAKGWAQVDGKWYYLNGSGAMRSGGWMKLGKTWYYLNSSGAMAEGWKKIKGTWYYLKPESGAMATGWVHDGSHWYRMSGSGAMLTGWQKVGGKWYLLKNSGAMAEGWAKASGTWYYLMPGSGAMKTGWLDLNGTWYYLDGSGAMVTGSRTINGKTNLFSKSGVWQGLDKIDELFTKWAQPESSATKWLILVDTKRCKVGVFYGSKGNWNLQRMMDCAPGKSSTPTKKGRFTVGSKGYYFDSGSARCFYFTQFSGNYLFHSVLYSQTSSPKYVTDGTMGRPASHGCVRLQLSNAKWIYNNVPRGSKVYVW</sequence>
<evidence type="ECO:0000256" key="4">
    <source>
        <dbReference type="ARBA" id="ARBA00022960"/>
    </source>
</evidence>
<dbReference type="PANTHER" id="PTHR30582:SF2">
    <property type="entry name" value="L,D-TRANSPEPTIDASE YCIB-RELATED"/>
    <property type="match status" value="1"/>
</dbReference>
<evidence type="ECO:0000313" key="12">
    <source>
        <dbReference type="EMBL" id="MVN59237.1"/>
    </source>
</evidence>
<comment type="caution">
    <text evidence="12">The sequence shown here is derived from an EMBL/GenBank/DDBJ whole genome shotgun (WGS) entry which is preliminary data.</text>
</comment>
<evidence type="ECO:0000256" key="3">
    <source>
        <dbReference type="ARBA" id="ARBA00022737"/>
    </source>
</evidence>
<evidence type="ECO:0000256" key="7">
    <source>
        <dbReference type="PROSITE-ProRule" id="PRU00591"/>
    </source>
</evidence>
<dbReference type="GO" id="GO:0016740">
    <property type="term" value="F:transferase activity"/>
    <property type="evidence" value="ECO:0007669"/>
    <property type="project" value="UniProtKB-KW"/>
</dbReference>
<evidence type="ECO:0000256" key="1">
    <source>
        <dbReference type="ARBA" id="ARBA00004752"/>
    </source>
</evidence>
<dbReference type="InterPro" id="IPR038063">
    <property type="entry name" value="Transpep_catalytic_dom"/>
</dbReference>
<feature type="repeat" description="Cell wall-binding" evidence="7">
    <location>
        <begin position="164"/>
        <end position="183"/>
    </location>
</feature>
<dbReference type="Gene3D" id="2.40.440.10">
    <property type="entry name" value="L,D-transpeptidase catalytic domain-like"/>
    <property type="match status" value="1"/>
</dbReference>
<reference evidence="12 13" key="1">
    <citation type="submission" date="2019-11" db="EMBL/GenBank/DDBJ databases">
        <title>Whole genome shotgun sequencing (WGS) data from Adlercreutzia equolifaciens ResAG-91, Eggerthella lenta MRI-F36, MRI-F37, MRI-F40, ResAG-49, ResAG-88, ResAG-121, ResAG-145, and Gordonibacter sp. ResAG-5, ResAG-26, ResAG-43, ResAG-50, ResAG-59.</title>
        <authorList>
            <person name="Stoll D.A."/>
            <person name="Danylec N."/>
            <person name="Franz C.M.A.P."/>
            <person name="Huch M."/>
        </authorList>
    </citation>
    <scope>NUCLEOTIDE SEQUENCE [LARGE SCALE GENOMIC DNA]</scope>
    <source>
        <strain evidence="12 13">ResAG-91</strain>
    </source>
</reference>
<feature type="signal peptide" evidence="10">
    <location>
        <begin position="1"/>
        <end position="30"/>
    </location>
</feature>
<evidence type="ECO:0000259" key="11">
    <source>
        <dbReference type="PROSITE" id="PS52029"/>
    </source>
</evidence>
<dbReference type="SUPFAM" id="SSF141523">
    <property type="entry name" value="L,D-transpeptidase catalytic domain-like"/>
    <property type="match status" value="1"/>
</dbReference>
<dbReference type="GO" id="GO:0071555">
    <property type="term" value="P:cell wall organization"/>
    <property type="evidence" value="ECO:0007669"/>
    <property type="project" value="UniProtKB-UniRule"/>
</dbReference>
<evidence type="ECO:0000256" key="10">
    <source>
        <dbReference type="SAM" id="SignalP"/>
    </source>
</evidence>
<protein>
    <submittedName>
        <fullName evidence="12">L,D-transpeptidase family protein</fullName>
    </submittedName>
</protein>
<evidence type="ECO:0000256" key="5">
    <source>
        <dbReference type="ARBA" id="ARBA00022984"/>
    </source>
</evidence>
<evidence type="ECO:0000256" key="6">
    <source>
        <dbReference type="ARBA" id="ARBA00023316"/>
    </source>
</evidence>
<dbReference type="EMBL" id="WPOO01000014">
    <property type="protein sequence ID" value="MVN59237.1"/>
    <property type="molecule type" value="Genomic_DNA"/>
</dbReference>
<keyword evidence="4 8" id="KW-0133">Cell shape</keyword>
<feature type="repeat" description="Cell wall-binding" evidence="7">
    <location>
        <begin position="143"/>
        <end position="162"/>
    </location>
</feature>
<dbReference type="Gene3D" id="2.10.270.10">
    <property type="entry name" value="Cholin Binding"/>
    <property type="match status" value="5"/>
</dbReference>
<accession>A0A7K1T6H1</accession>
<dbReference type="PANTHER" id="PTHR30582">
    <property type="entry name" value="L,D-TRANSPEPTIDASE"/>
    <property type="match status" value="1"/>
</dbReference>
<evidence type="ECO:0000313" key="13">
    <source>
        <dbReference type="Proteomes" id="UP000488839"/>
    </source>
</evidence>
<evidence type="ECO:0000256" key="2">
    <source>
        <dbReference type="ARBA" id="ARBA00022679"/>
    </source>
</evidence>
<dbReference type="UniPathway" id="UPA00219"/>
<feature type="domain" description="L,D-TPase catalytic" evidence="11">
    <location>
        <begin position="328"/>
        <end position="450"/>
    </location>
</feature>
<name>A0A7K1T6H1_9ACTN</name>
<feature type="chain" id="PRO_5039217589" evidence="10">
    <location>
        <begin position="31"/>
        <end position="450"/>
    </location>
</feature>
<dbReference type="PROSITE" id="PS51170">
    <property type="entry name" value="CW"/>
    <property type="match status" value="4"/>
</dbReference>
<dbReference type="InterPro" id="IPR050979">
    <property type="entry name" value="LD-transpeptidase"/>
</dbReference>
<keyword evidence="10" id="KW-0732">Signal</keyword>